<evidence type="ECO:0000313" key="3">
    <source>
        <dbReference type="Proteomes" id="UP000708208"/>
    </source>
</evidence>
<dbReference type="AlphaFoldDB" id="A0A8J2PV92"/>
<protein>
    <submittedName>
        <fullName evidence="2">Uncharacterized protein</fullName>
    </submittedName>
</protein>
<dbReference type="Proteomes" id="UP000708208">
    <property type="component" value="Unassembled WGS sequence"/>
</dbReference>
<dbReference type="InterPro" id="IPR049352">
    <property type="entry name" value="Rost"/>
</dbReference>
<feature type="transmembrane region" description="Helical" evidence="1">
    <location>
        <begin position="252"/>
        <end position="276"/>
    </location>
</feature>
<feature type="transmembrane region" description="Helical" evidence="1">
    <location>
        <begin position="142"/>
        <end position="165"/>
    </location>
</feature>
<name>A0A8J2PV92_9HEXA</name>
<keyword evidence="1" id="KW-1133">Transmembrane helix</keyword>
<reference evidence="2" key="1">
    <citation type="submission" date="2021-06" db="EMBL/GenBank/DDBJ databases">
        <authorList>
            <person name="Hodson N. C."/>
            <person name="Mongue J. A."/>
            <person name="Jaron S. K."/>
        </authorList>
    </citation>
    <scope>NUCLEOTIDE SEQUENCE</scope>
</reference>
<feature type="transmembrane region" description="Helical" evidence="1">
    <location>
        <begin position="204"/>
        <end position="224"/>
    </location>
</feature>
<dbReference type="EMBL" id="CAJVCH010570214">
    <property type="protein sequence ID" value="CAG7834374.1"/>
    <property type="molecule type" value="Genomic_DNA"/>
</dbReference>
<dbReference type="PANTHER" id="PTHR12242">
    <property type="entry name" value="OS02G0130600 PROTEIN-RELATED"/>
    <property type="match status" value="1"/>
</dbReference>
<dbReference type="GO" id="GO:0016020">
    <property type="term" value="C:membrane"/>
    <property type="evidence" value="ECO:0007669"/>
    <property type="project" value="TreeGrafter"/>
</dbReference>
<dbReference type="Pfam" id="PF21534">
    <property type="entry name" value="Rost"/>
    <property type="match status" value="1"/>
</dbReference>
<keyword evidence="3" id="KW-1185">Reference proteome</keyword>
<feature type="transmembrane region" description="Helical" evidence="1">
    <location>
        <begin position="82"/>
        <end position="101"/>
    </location>
</feature>
<keyword evidence="1" id="KW-0472">Membrane</keyword>
<dbReference type="PANTHER" id="PTHR12242:SF1">
    <property type="entry name" value="MYND-TYPE DOMAIN-CONTAINING PROTEIN"/>
    <property type="match status" value="1"/>
</dbReference>
<sequence>MSRLSEFFIGFRNYKQDLKPWGLSKIHFLKSEWEDIDEPEVSWWYLIWRGCYALFCIFTLIFSICTSTHRHLWLIFLTRWSLVVQLIYSLLFFIVLVHHVITRRKDRIKRDNKESTPQDTPIETFEIQKLQIPNKNNKVESALWILTGIVGTVPVFVSVGYWLIVYPKEGHLTATRLFVSVCLHGINAIFALADTMINSLPVRVTHFVFLLMFGITYAVFSGLYEVAGGPYKWPDRPYIYPPLNWRENPTGAFINSIFAIIVMTLFYYLLWLLYILRLRLVSTCSSRRDRQSCHYLHQYWLHNKTITPAPDA</sequence>
<keyword evidence="1" id="KW-0812">Transmembrane</keyword>
<accession>A0A8J2PV92</accession>
<evidence type="ECO:0000256" key="1">
    <source>
        <dbReference type="SAM" id="Phobius"/>
    </source>
</evidence>
<feature type="transmembrane region" description="Helical" evidence="1">
    <location>
        <begin position="52"/>
        <end position="76"/>
    </location>
</feature>
<dbReference type="OrthoDB" id="419711at2759"/>
<evidence type="ECO:0000313" key="2">
    <source>
        <dbReference type="EMBL" id="CAG7834374.1"/>
    </source>
</evidence>
<proteinExistence type="predicted"/>
<organism evidence="2 3">
    <name type="scientific">Allacma fusca</name>
    <dbReference type="NCBI Taxonomy" id="39272"/>
    <lineage>
        <taxon>Eukaryota</taxon>
        <taxon>Metazoa</taxon>
        <taxon>Ecdysozoa</taxon>
        <taxon>Arthropoda</taxon>
        <taxon>Hexapoda</taxon>
        <taxon>Collembola</taxon>
        <taxon>Symphypleona</taxon>
        <taxon>Sminthuridae</taxon>
        <taxon>Allacma</taxon>
    </lineage>
</organism>
<feature type="transmembrane region" description="Helical" evidence="1">
    <location>
        <begin position="177"/>
        <end position="197"/>
    </location>
</feature>
<gene>
    <name evidence="2" type="ORF">AFUS01_LOCUS43889</name>
</gene>
<comment type="caution">
    <text evidence="2">The sequence shown here is derived from an EMBL/GenBank/DDBJ whole genome shotgun (WGS) entry which is preliminary data.</text>
</comment>